<dbReference type="GO" id="GO:0016579">
    <property type="term" value="P:protein deubiquitination"/>
    <property type="evidence" value="ECO:0007669"/>
    <property type="project" value="InterPro"/>
</dbReference>
<gene>
    <name evidence="11" type="primary">LOC123102741</name>
</gene>
<dbReference type="GO" id="GO:0005737">
    <property type="term" value="C:cytoplasm"/>
    <property type="evidence" value="ECO:0007669"/>
    <property type="project" value="UniProtKB-ARBA"/>
</dbReference>
<evidence type="ECO:0000256" key="6">
    <source>
        <dbReference type="ARBA" id="ARBA00022801"/>
    </source>
</evidence>
<dbReference type="PROSITE" id="PS00973">
    <property type="entry name" value="USP_2"/>
    <property type="match status" value="1"/>
</dbReference>
<sequence>MTMMTPSPLEQQQEDEEMLVPHQELSAADAAQPMEVVAQTEPTNTAESQAPEDPQTSRFTWTIENFTRVSGKKHYSDVFVVGGFKWRVLIFPKGNNVDHLSMYLDVADSGNLPYGWSRYAQFSLAIVNQIHQKYTARKDTQHQFNARESDWGFTSFMPLSELYDPSRGYLVNDTVVVEAEVAVRKMVDYWTYDSKKETGYVGLKNQGATCYMNSLLQTLYHIPYFRKAVYHMPTTENDMPSGSIPLALQSLFYKLQYSDNSVATKELTKSFGWDTYDSFMQHDVQELNRVLCEKLEDKMKGTVVEGTIEQLFEGHHINYIECINVDYKSNRKESFYDLQLDVKGCHDVYASFDKYVEVERLEGDNKYQAEQHGLQDARKGVLFLDFPPVLQLQLKRFEYDYMRDTMVKINDRYEFPLQLDLDKDDGKYLTPDADRSIRNLYTLHSVLVHSGGVHGGHYYAFIRPTLSDQWYKFDDERVTKEDTKKALEEQYGGEEELPQVNPGFNNTPFKFTKYSNAYMLVYIRESDKEKIMCNVDEKDIAEHLRIRLKKEQQEKEHKKKEKAEAHLYTIIKVARDEDLKEQIGKNIYFDLVDHEKVRNFRIQKQLPFNSFKEEVAKEYGIPVQSQRFWLWAKRQNHTYRPNRPLAPHEEAQSVGQLREVSNKAHNAELKLFLEVELGLDLRPIRPPEKSKEDILLFFKLYNPEKEELRFVGRLFVKALGKPSDILTKLNEMAGFSPNEEIELYEEIKFEPNVMCEHIDKKLSFRSSQLEDGDIISFQKPSIPGGDTQVRYKDVPSFLEYVHNRQVVHFRCLEKPKEEGFCLELSKLHTYDDVVERVARQLGLNDPSKVRLTSHNCYSQQPKPQPIRYRGVEHLLDMLVHYNQTSDILYYEVLDIPLPELQCLKTLKVAFHHATKDEVVIHSIRLSKNSTISDVITDLKTKVELSNPDAELRLLEVFYHKIYKIFPPHEKIENINDQYWTLRAEEIPEEEKNLTAQDRLIHVYHFMKDPNQNQQIQNFGDPFLLVIREGETAAEVMDRVQKKLRVPNEEFAKRRDVYGAWEQYLGLEHTDTTPKRSYAANQNRHTYEKPVKIYN</sequence>
<keyword evidence="12" id="KW-1185">Reference proteome</keyword>
<evidence type="ECO:0000313" key="11">
    <source>
        <dbReference type="EnsemblPlants" id="TraesCS5A02G105900.10"/>
    </source>
</evidence>
<dbReference type="FunFam" id="2.60.210.10:FF:000005">
    <property type="entry name" value="Ubiquitin carboxyl-terminal hydrolase 13"/>
    <property type="match status" value="1"/>
</dbReference>
<comment type="catalytic activity">
    <reaction evidence="1">
        <text>Thiol-dependent hydrolysis of ester, thioester, amide, peptide and isopeptide bonds formed by the C-terminal Gly of ubiquitin (a 76-residue protein attached to proteins as an intracellular targeting signal).</text>
        <dbReference type="EC" id="3.4.19.12"/>
    </reaction>
</comment>
<evidence type="ECO:0000256" key="2">
    <source>
        <dbReference type="ARBA" id="ARBA00009085"/>
    </source>
</evidence>
<dbReference type="InterPro" id="IPR024729">
    <property type="entry name" value="USP7_ICP0-binding_dom"/>
</dbReference>
<dbReference type="GO" id="GO:0009867">
    <property type="term" value="P:jasmonic acid mediated signaling pathway"/>
    <property type="evidence" value="ECO:0007669"/>
    <property type="project" value="UniProtKB-ARBA"/>
</dbReference>
<dbReference type="GO" id="GO:0004843">
    <property type="term" value="F:cysteine-type deubiquitinase activity"/>
    <property type="evidence" value="ECO:0007669"/>
    <property type="project" value="UniProtKB-EC"/>
</dbReference>
<proteinExistence type="inferred from homology"/>
<dbReference type="Pfam" id="PF12436">
    <property type="entry name" value="USP7_ICP0_bdg"/>
    <property type="match status" value="1"/>
</dbReference>
<dbReference type="InterPro" id="IPR050164">
    <property type="entry name" value="Peptidase_C19"/>
</dbReference>
<dbReference type="AlphaFoldDB" id="A0A3B6KEM8"/>
<dbReference type="PROSITE" id="PS00972">
    <property type="entry name" value="USP_1"/>
    <property type="match status" value="1"/>
</dbReference>
<evidence type="ECO:0000259" key="10">
    <source>
        <dbReference type="PROSITE" id="PS50235"/>
    </source>
</evidence>
<feature type="domain" description="USP" evidence="10">
    <location>
        <begin position="201"/>
        <end position="525"/>
    </location>
</feature>
<accession>A0A3B6KEM8</accession>
<dbReference type="SUPFAM" id="SSF49599">
    <property type="entry name" value="TRAF domain-like"/>
    <property type="match status" value="1"/>
</dbReference>
<name>A0A3B6KEM8_WHEAT</name>
<evidence type="ECO:0000256" key="1">
    <source>
        <dbReference type="ARBA" id="ARBA00000707"/>
    </source>
</evidence>
<dbReference type="Gramene" id="TraesCS5A02G105900.10">
    <property type="protein sequence ID" value="TraesCS5A02G105900.10"/>
    <property type="gene ID" value="TraesCS5A02G105900"/>
</dbReference>
<keyword evidence="7" id="KW-0788">Thiol protease</keyword>
<evidence type="ECO:0000313" key="12">
    <source>
        <dbReference type="Proteomes" id="UP000019116"/>
    </source>
</evidence>
<dbReference type="GO" id="GO:0010078">
    <property type="term" value="P:maintenance of root meristem identity"/>
    <property type="evidence" value="ECO:0007669"/>
    <property type="project" value="UniProtKB-ARBA"/>
</dbReference>
<dbReference type="FunFam" id="3.10.20.90:FF:000050">
    <property type="entry name" value="Ubiquitin carboxyl-terminal hydrolase 13"/>
    <property type="match status" value="1"/>
</dbReference>
<dbReference type="Pfam" id="PF00443">
    <property type="entry name" value="UCH"/>
    <property type="match status" value="1"/>
</dbReference>
<dbReference type="Pfam" id="PF22486">
    <property type="entry name" value="MATH_2"/>
    <property type="match status" value="1"/>
</dbReference>
<dbReference type="PANTHER" id="PTHR24006:SF881">
    <property type="entry name" value="UBIQUITINYL HYDROLASE 1"/>
    <property type="match status" value="1"/>
</dbReference>
<dbReference type="SMR" id="A0A3B6KEM8"/>
<dbReference type="Pfam" id="PF14533">
    <property type="entry name" value="USP7_C2"/>
    <property type="match status" value="1"/>
</dbReference>
<reference evidence="11" key="1">
    <citation type="submission" date="2018-08" db="EMBL/GenBank/DDBJ databases">
        <authorList>
            <person name="Rossello M."/>
        </authorList>
    </citation>
    <scope>NUCLEOTIDE SEQUENCE [LARGE SCALE GENOMIC DNA]</scope>
    <source>
        <strain evidence="11">cv. Chinese Spring</strain>
    </source>
</reference>
<evidence type="ECO:0000259" key="9">
    <source>
        <dbReference type="PROSITE" id="PS50144"/>
    </source>
</evidence>
<evidence type="ECO:0000256" key="5">
    <source>
        <dbReference type="ARBA" id="ARBA00022786"/>
    </source>
</evidence>
<dbReference type="CDD" id="cd00121">
    <property type="entry name" value="MATH"/>
    <property type="match status" value="1"/>
</dbReference>
<reference evidence="11" key="2">
    <citation type="submission" date="2018-10" db="UniProtKB">
        <authorList>
            <consortium name="EnsemblPlants"/>
        </authorList>
    </citation>
    <scope>IDENTIFICATION</scope>
</reference>
<dbReference type="GO" id="GO:2000280">
    <property type="term" value="P:regulation of root development"/>
    <property type="evidence" value="ECO:0007669"/>
    <property type="project" value="UniProtKB-ARBA"/>
</dbReference>
<feature type="compositionally biased region" description="Polar residues" evidence="8">
    <location>
        <begin position="1"/>
        <end position="11"/>
    </location>
</feature>
<feature type="domain" description="MATH" evidence="9">
    <location>
        <begin position="56"/>
        <end position="181"/>
    </location>
</feature>
<dbReference type="Gene3D" id="2.60.210.10">
    <property type="entry name" value="Apoptosis, Tumor Necrosis Factor Receptor Associated Protein 2, Chain A"/>
    <property type="match status" value="1"/>
</dbReference>
<dbReference type="EC" id="3.4.19.12" evidence="3"/>
<protein>
    <recommendedName>
        <fullName evidence="3">ubiquitinyl hydrolase 1</fullName>
        <ecNumber evidence="3">3.4.19.12</ecNumber>
    </recommendedName>
</protein>
<dbReference type="PROSITE" id="PS50235">
    <property type="entry name" value="USP_3"/>
    <property type="match status" value="1"/>
</dbReference>
<dbReference type="Gene3D" id="3.90.70.10">
    <property type="entry name" value="Cysteine proteinases"/>
    <property type="match status" value="1"/>
</dbReference>
<dbReference type="Gene3D" id="3.10.20.90">
    <property type="entry name" value="Phosphatidylinositol 3-kinase Catalytic Subunit, Chain A, domain 1"/>
    <property type="match status" value="2"/>
</dbReference>
<dbReference type="Gramene" id="TraesCS5A03G0275200.5">
    <property type="protein sequence ID" value="TraesCS5A03G0275200.5.CDS"/>
    <property type="gene ID" value="TraesCS5A03G0275200"/>
</dbReference>
<evidence type="ECO:0000256" key="7">
    <source>
        <dbReference type="ARBA" id="ARBA00022807"/>
    </source>
</evidence>
<dbReference type="GO" id="GO:0006508">
    <property type="term" value="P:proteolysis"/>
    <property type="evidence" value="ECO:0007669"/>
    <property type="project" value="UniProtKB-KW"/>
</dbReference>
<dbReference type="PANTHER" id="PTHR24006">
    <property type="entry name" value="UBIQUITIN CARBOXYL-TERMINAL HYDROLASE"/>
    <property type="match status" value="1"/>
</dbReference>
<dbReference type="InterPro" id="IPR038765">
    <property type="entry name" value="Papain-like_cys_pep_sf"/>
</dbReference>
<dbReference type="Gramene" id="TraesPARA_EIv1.0_1600420.7">
    <property type="protein sequence ID" value="TraesPARA_EIv1.0_1600420.7.CDS"/>
    <property type="gene ID" value="TraesPARA_EIv1.0_1600420"/>
</dbReference>
<feature type="region of interest" description="Disordered" evidence="8">
    <location>
        <begin position="1"/>
        <end position="55"/>
    </location>
</feature>
<dbReference type="FunFam" id="3.90.70.10:FF:000002">
    <property type="entry name" value="Ubiquitin carboxyl-terminal hydrolase 13"/>
    <property type="match status" value="1"/>
</dbReference>
<dbReference type="PROSITE" id="PS50144">
    <property type="entry name" value="MATH"/>
    <property type="match status" value="1"/>
</dbReference>
<evidence type="ECO:0000256" key="8">
    <source>
        <dbReference type="SAM" id="MobiDB-lite"/>
    </source>
</evidence>
<dbReference type="InterPro" id="IPR001394">
    <property type="entry name" value="Peptidase_C19_UCH"/>
</dbReference>
<feature type="compositionally biased region" description="Polar residues" evidence="8">
    <location>
        <begin position="40"/>
        <end position="55"/>
    </location>
</feature>
<dbReference type="InterPro" id="IPR008974">
    <property type="entry name" value="TRAF-like"/>
</dbReference>
<evidence type="ECO:0000256" key="3">
    <source>
        <dbReference type="ARBA" id="ARBA00012759"/>
    </source>
</evidence>
<dbReference type="CDD" id="cd02659">
    <property type="entry name" value="peptidase_C19C"/>
    <property type="match status" value="1"/>
</dbReference>
<dbReference type="SMART" id="SM00061">
    <property type="entry name" value="MATH"/>
    <property type="match status" value="1"/>
</dbReference>
<evidence type="ECO:0000256" key="4">
    <source>
        <dbReference type="ARBA" id="ARBA00022670"/>
    </source>
</evidence>
<keyword evidence="6" id="KW-0378">Hydrolase</keyword>
<keyword evidence="5" id="KW-0833">Ubl conjugation pathway</keyword>
<dbReference type="SUPFAM" id="SSF54001">
    <property type="entry name" value="Cysteine proteinases"/>
    <property type="match status" value="1"/>
</dbReference>
<organism evidence="11">
    <name type="scientific">Triticum aestivum</name>
    <name type="common">Wheat</name>
    <dbReference type="NCBI Taxonomy" id="4565"/>
    <lineage>
        <taxon>Eukaryota</taxon>
        <taxon>Viridiplantae</taxon>
        <taxon>Streptophyta</taxon>
        <taxon>Embryophyta</taxon>
        <taxon>Tracheophyta</taxon>
        <taxon>Spermatophyta</taxon>
        <taxon>Magnoliopsida</taxon>
        <taxon>Liliopsida</taxon>
        <taxon>Poales</taxon>
        <taxon>Poaceae</taxon>
        <taxon>BOP clade</taxon>
        <taxon>Pooideae</taxon>
        <taxon>Triticodae</taxon>
        <taxon>Triticeae</taxon>
        <taxon>Triticinae</taxon>
        <taxon>Triticum</taxon>
    </lineage>
</organism>
<dbReference type="GO" id="GO:0005634">
    <property type="term" value="C:nucleus"/>
    <property type="evidence" value="ECO:0007669"/>
    <property type="project" value="UniProtKB-ARBA"/>
</dbReference>
<keyword evidence="4" id="KW-0645">Protease</keyword>
<dbReference type="FunFam" id="3.10.20.90:FF:000034">
    <property type="entry name" value="Ubiquitin carboxyl-terminal hydrolase 13"/>
    <property type="match status" value="1"/>
</dbReference>
<dbReference type="EnsemblPlants" id="TraesCS5A02G105900.10">
    <property type="protein sequence ID" value="TraesCS5A02G105900.10"/>
    <property type="gene ID" value="TraesCS5A02G105900"/>
</dbReference>
<dbReference type="GO" id="GO:0031647">
    <property type="term" value="P:regulation of protein stability"/>
    <property type="evidence" value="ECO:0007669"/>
    <property type="project" value="UniProtKB-ARBA"/>
</dbReference>
<comment type="similarity">
    <text evidence="2">Belongs to the peptidase C19 family.</text>
</comment>
<dbReference type="InterPro" id="IPR029346">
    <property type="entry name" value="USP_C"/>
</dbReference>
<dbReference type="InterPro" id="IPR018200">
    <property type="entry name" value="USP_CS"/>
</dbReference>
<dbReference type="InterPro" id="IPR028889">
    <property type="entry name" value="USP"/>
</dbReference>
<dbReference type="InterPro" id="IPR002083">
    <property type="entry name" value="MATH/TRAF_dom"/>
</dbReference>
<dbReference type="Proteomes" id="UP000019116">
    <property type="component" value="Chromosome 5A"/>
</dbReference>